<dbReference type="CDD" id="cd06257">
    <property type="entry name" value="DnaJ"/>
    <property type="match status" value="1"/>
</dbReference>
<proteinExistence type="predicted"/>
<organism evidence="4 5">
    <name type="scientific">Batillaria attramentaria</name>
    <dbReference type="NCBI Taxonomy" id="370345"/>
    <lineage>
        <taxon>Eukaryota</taxon>
        <taxon>Metazoa</taxon>
        <taxon>Spiralia</taxon>
        <taxon>Lophotrochozoa</taxon>
        <taxon>Mollusca</taxon>
        <taxon>Gastropoda</taxon>
        <taxon>Caenogastropoda</taxon>
        <taxon>Sorbeoconcha</taxon>
        <taxon>Cerithioidea</taxon>
        <taxon>Batillariidae</taxon>
        <taxon>Batillaria</taxon>
    </lineage>
</organism>
<feature type="domain" description="J" evidence="3">
    <location>
        <begin position="77"/>
        <end position="141"/>
    </location>
</feature>
<name>A0ABD0JY39_9CAEN</name>
<dbReference type="PANTHER" id="PTHR44873">
    <property type="entry name" value="DNAJ HOMOLOG SUBFAMILY C MEMBER 30, MITOCHONDRIAL"/>
    <property type="match status" value="1"/>
</dbReference>
<dbReference type="SUPFAM" id="SSF46565">
    <property type="entry name" value="Chaperone J-domain"/>
    <property type="match status" value="1"/>
</dbReference>
<keyword evidence="5" id="KW-1185">Reference proteome</keyword>
<dbReference type="Gene3D" id="1.10.287.110">
    <property type="entry name" value="DnaJ domain"/>
    <property type="match status" value="1"/>
</dbReference>
<dbReference type="AlphaFoldDB" id="A0ABD0JY39"/>
<dbReference type="InterPro" id="IPR036869">
    <property type="entry name" value="J_dom_sf"/>
</dbReference>
<dbReference type="InterPro" id="IPR053025">
    <property type="entry name" value="Mito_ATP_Synthase-Asso"/>
</dbReference>
<gene>
    <name evidence="4" type="ORF">BaRGS_00028788</name>
</gene>
<dbReference type="InterPro" id="IPR001623">
    <property type="entry name" value="DnaJ_domain"/>
</dbReference>
<evidence type="ECO:0000313" key="4">
    <source>
        <dbReference type="EMBL" id="KAK7479961.1"/>
    </source>
</evidence>
<evidence type="ECO:0000256" key="2">
    <source>
        <dbReference type="SAM" id="Phobius"/>
    </source>
</evidence>
<sequence>MALKKTVLQSFAGTTHQTANFHSFRPVSGGTVGPAGLLLTSSRSGNSGKTNVQSSSSTSLRQYRHASTQTKPRTRTHYYDVLGVSAKASQSDIKSAYYRLSKVHHPDINKNEGAQEQFSQISEAYEILGNAHKRRLYDRGAFSRHNMHTGAAAAEEEDYTQTFRHREGFGSERQAPPTGRTQFYNFDEFYRQHYSESIRREQEDRQMYEEAVRQYDMERISIRFRALVTGFMFFSMLVVFFLPPSDPAFRKKKDTSSSK</sequence>
<feature type="region of interest" description="Disordered" evidence="1">
    <location>
        <begin position="35"/>
        <end position="72"/>
    </location>
</feature>
<dbReference type="PRINTS" id="PR00625">
    <property type="entry name" value="JDOMAIN"/>
</dbReference>
<feature type="compositionally biased region" description="Polar residues" evidence="1">
    <location>
        <begin position="39"/>
        <end position="71"/>
    </location>
</feature>
<dbReference type="PROSITE" id="PS50076">
    <property type="entry name" value="DNAJ_2"/>
    <property type="match status" value="1"/>
</dbReference>
<dbReference type="SMART" id="SM00271">
    <property type="entry name" value="DnaJ"/>
    <property type="match status" value="1"/>
</dbReference>
<reference evidence="4 5" key="1">
    <citation type="journal article" date="2023" name="Sci. Data">
        <title>Genome assembly of the Korean intertidal mud-creeper Batillaria attramentaria.</title>
        <authorList>
            <person name="Patra A.K."/>
            <person name="Ho P.T."/>
            <person name="Jun S."/>
            <person name="Lee S.J."/>
            <person name="Kim Y."/>
            <person name="Won Y.J."/>
        </authorList>
    </citation>
    <scope>NUCLEOTIDE SEQUENCE [LARGE SCALE GENOMIC DNA]</scope>
    <source>
        <strain evidence="4">Wonlab-2016</strain>
    </source>
</reference>
<keyword evidence="2" id="KW-0472">Membrane</keyword>
<dbReference type="PANTHER" id="PTHR44873:SF1">
    <property type="entry name" value="DNAJ HOMOLOG SUBFAMILY C MEMBER 30, MITOCHONDRIAL"/>
    <property type="match status" value="1"/>
</dbReference>
<protein>
    <recommendedName>
        <fullName evidence="3">J domain-containing protein</fullName>
    </recommendedName>
</protein>
<keyword evidence="2" id="KW-0812">Transmembrane</keyword>
<dbReference type="PROSITE" id="PS00636">
    <property type="entry name" value="DNAJ_1"/>
    <property type="match status" value="1"/>
</dbReference>
<dbReference type="Pfam" id="PF00226">
    <property type="entry name" value="DnaJ"/>
    <property type="match status" value="1"/>
</dbReference>
<feature type="transmembrane region" description="Helical" evidence="2">
    <location>
        <begin position="222"/>
        <end position="242"/>
    </location>
</feature>
<evidence type="ECO:0000313" key="5">
    <source>
        <dbReference type="Proteomes" id="UP001519460"/>
    </source>
</evidence>
<dbReference type="InterPro" id="IPR018253">
    <property type="entry name" value="DnaJ_domain_CS"/>
</dbReference>
<evidence type="ECO:0000256" key="1">
    <source>
        <dbReference type="SAM" id="MobiDB-lite"/>
    </source>
</evidence>
<accession>A0ABD0JY39</accession>
<evidence type="ECO:0000259" key="3">
    <source>
        <dbReference type="PROSITE" id="PS50076"/>
    </source>
</evidence>
<dbReference type="Proteomes" id="UP001519460">
    <property type="component" value="Unassembled WGS sequence"/>
</dbReference>
<keyword evidence="2" id="KW-1133">Transmembrane helix</keyword>
<comment type="caution">
    <text evidence="4">The sequence shown here is derived from an EMBL/GenBank/DDBJ whole genome shotgun (WGS) entry which is preliminary data.</text>
</comment>
<dbReference type="EMBL" id="JACVVK020000291">
    <property type="protein sequence ID" value="KAK7479961.1"/>
    <property type="molecule type" value="Genomic_DNA"/>
</dbReference>